<sequence>MTAALLIIVLLGQFGHDGPGTAVMPLLRVGQGVRAAALGESYIGLADDAAALYWNPAGLGRVTRYRFSLAHHEWWAGIRDELVQAAFPGRSGAFAFGLLYSAEPGIEYWTPANTPGDTFGTWSSVLSLGYGVRFARRYRLGAGIKGFYNSLHTADGYGGALDLGFGIRPLEGLEVGLVGRNLGIARYRERWCDLPTEAAIGAAWTRDRLSVGLDYLYPLDAPRHIRAGVEYRPADVLALRLGYRTGPVDLAGLGWHAGLSGGFGLALGPVRFDYAVSPHGALGFAHRVGLDFDFARRGSGRVLIRTVTAAGLQPLSANLAFDGVYTGTATTDRLGRHELTGLLPGRLIIRTSLPDRVPRVDTLRVLGDRRQFATIDLELMDYGSIWVALYDAETKQPIGGTVRYAGPVYGEQEVPAGPGSVAIRNVPIGEYELTANGPDESYLPTSCTLAVEPGVVTEQRLLLRRATGP</sequence>
<proteinExistence type="predicted"/>
<accession>A0A7V0XET4</accession>
<dbReference type="NCBIfam" id="NF033709">
    <property type="entry name" value="PorV_fam"/>
    <property type="match status" value="1"/>
</dbReference>
<dbReference type="AlphaFoldDB" id="A0A7V0XET4"/>
<organism evidence="1">
    <name type="scientific">candidate division WOR-3 bacterium</name>
    <dbReference type="NCBI Taxonomy" id="2052148"/>
    <lineage>
        <taxon>Bacteria</taxon>
        <taxon>Bacteria division WOR-3</taxon>
    </lineage>
</organism>
<evidence type="ECO:0000313" key="1">
    <source>
        <dbReference type="EMBL" id="HDQ98915.1"/>
    </source>
</evidence>
<name>A0A7V0XET4_UNCW3</name>
<reference evidence="1" key="1">
    <citation type="journal article" date="2020" name="mSystems">
        <title>Genome- and Community-Level Interaction Insights into Carbon Utilization and Element Cycling Functions of Hydrothermarchaeota in Hydrothermal Sediment.</title>
        <authorList>
            <person name="Zhou Z."/>
            <person name="Liu Y."/>
            <person name="Xu W."/>
            <person name="Pan J."/>
            <person name="Luo Z.H."/>
            <person name="Li M."/>
        </authorList>
    </citation>
    <scope>NUCLEOTIDE SEQUENCE [LARGE SCALE GENOMIC DNA]</scope>
    <source>
        <strain evidence="1">SpSt-1182</strain>
    </source>
</reference>
<dbReference type="Proteomes" id="UP000885672">
    <property type="component" value="Unassembled WGS sequence"/>
</dbReference>
<dbReference type="EMBL" id="DSBX01000048">
    <property type="protein sequence ID" value="HDQ98915.1"/>
    <property type="molecule type" value="Genomic_DNA"/>
</dbReference>
<dbReference type="SUPFAM" id="SSF56935">
    <property type="entry name" value="Porins"/>
    <property type="match status" value="1"/>
</dbReference>
<dbReference type="Gene3D" id="2.40.160.60">
    <property type="entry name" value="Outer membrane protein transport protein (OMPP1/FadL/TodX)"/>
    <property type="match status" value="1"/>
</dbReference>
<comment type="caution">
    <text evidence="1">The sequence shown here is derived from an EMBL/GenBank/DDBJ whole genome shotgun (WGS) entry which is preliminary data.</text>
</comment>
<gene>
    <name evidence="1" type="ORF">ENN51_01315</name>
</gene>
<protein>
    <submittedName>
        <fullName evidence="1">PorV/PorQ family protein</fullName>
    </submittedName>
</protein>